<gene>
    <name evidence="7" type="ORF">Asulf_01108</name>
</gene>
<evidence type="ECO:0000256" key="2">
    <source>
        <dbReference type="ARBA" id="ARBA00022475"/>
    </source>
</evidence>
<keyword evidence="3 6" id="KW-0812">Transmembrane</keyword>
<sequence>MKRYINWQTTLNVEFARRVARNALFNLLSLIVGSLSGLLLSITLARILGAEQFGVYSLAIAVGSMAISFATLGIDNAVMRYIAFSHGRKDLEGIRAHFYYFAKVKAVITLIVSTILITLSPKLAEIFNDERLSIPFALAGLIVLVASFSNFLNSFFRGLQKFDYSFFRQIVYETSRWVFVIPLALFFLASGAVLGSVLAYTTSLIFLFVLAIKHRELIFGNKTHISPKVNNYMGFMTIASISGIVYAYVDSIMIGYLMDTTYVGYYRAAYTIVFAIIGFASSLATVLLPTFTQISLRDIENALERLNRYSAILAFPSVVLLSHFSKELISTLYGRDFLPSASVMFYLSFALIPGTFSYLITIFNAKERADIRAYIVITSMVLNVALNYALIIKMGITGAAIATVISRFFVISATIVLLNRVLGLQPKIGSCLRPLVATVIMFIVLLVLPKPESIYTGILEILLTLMIYFLLLVGLKALTKKDLRYIKSVIG</sequence>
<keyword evidence="2" id="KW-1003">Cell membrane</keyword>
<dbReference type="Proteomes" id="UP000013307">
    <property type="component" value="Chromosome"/>
</dbReference>
<comment type="subcellular location">
    <subcellularLocation>
        <location evidence="1">Cell membrane</location>
        <topology evidence="1">Multi-pass membrane protein</topology>
    </subcellularLocation>
</comment>
<evidence type="ECO:0000313" key="7">
    <source>
        <dbReference type="EMBL" id="AGK61108.1"/>
    </source>
</evidence>
<dbReference type="AlphaFoldDB" id="N0BDN0"/>
<evidence type="ECO:0000256" key="1">
    <source>
        <dbReference type="ARBA" id="ARBA00004651"/>
    </source>
</evidence>
<feature type="transmembrane region" description="Helical" evidence="6">
    <location>
        <begin position="53"/>
        <end position="78"/>
    </location>
</feature>
<name>N0BDN0_9EURY</name>
<feature type="transmembrane region" description="Helical" evidence="6">
    <location>
        <begin position="132"/>
        <end position="156"/>
    </location>
</feature>
<dbReference type="eggNOG" id="arCOG02209">
    <property type="taxonomic scope" value="Archaea"/>
</dbReference>
<dbReference type="PANTHER" id="PTHR30250:SF11">
    <property type="entry name" value="O-ANTIGEN TRANSPORTER-RELATED"/>
    <property type="match status" value="1"/>
</dbReference>
<dbReference type="CDD" id="cd13128">
    <property type="entry name" value="MATE_Wzx_like"/>
    <property type="match status" value="1"/>
</dbReference>
<feature type="transmembrane region" description="Helical" evidence="6">
    <location>
        <begin position="24"/>
        <end position="47"/>
    </location>
</feature>
<evidence type="ECO:0000256" key="6">
    <source>
        <dbReference type="SAM" id="Phobius"/>
    </source>
</evidence>
<dbReference type="KEGG" id="ast:Asulf_01108"/>
<keyword evidence="4 6" id="KW-1133">Transmembrane helix</keyword>
<dbReference type="Pfam" id="PF01943">
    <property type="entry name" value="Polysacc_synt"/>
    <property type="match status" value="1"/>
</dbReference>
<dbReference type="EMBL" id="CP005290">
    <property type="protein sequence ID" value="AGK61108.1"/>
    <property type="molecule type" value="Genomic_DNA"/>
</dbReference>
<organism evidence="7 8">
    <name type="scientific">Archaeoglobus sulfaticallidus PM70-1</name>
    <dbReference type="NCBI Taxonomy" id="387631"/>
    <lineage>
        <taxon>Archaea</taxon>
        <taxon>Methanobacteriati</taxon>
        <taxon>Methanobacteriota</taxon>
        <taxon>Archaeoglobi</taxon>
        <taxon>Archaeoglobales</taxon>
        <taxon>Archaeoglobaceae</taxon>
        <taxon>Archaeoglobus</taxon>
    </lineage>
</organism>
<feature type="transmembrane region" description="Helical" evidence="6">
    <location>
        <begin position="337"/>
        <end position="359"/>
    </location>
</feature>
<feature type="transmembrane region" description="Helical" evidence="6">
    <location>
        <begin position="396"/>
        <end position="418"/>
    </location>
</feature>
<evidence type="ECO:0000256" key="3">
    <source>
        <dbReference type="ARBA" id="ARBA00022692"/>
    </source>
</evidence>
<evidence type="ECO:0000256" key="4">
    <source>
        <dbReference type="ARBA" id="ARBA00022989"/>
    </source>
</evidence>
<feature type="transmembrane region" description="Helical" evidence="6">
    <location>
        <begin position="454"/>
        <end position="478"/>
    </location>
</feature>
<dbReference type="InterPro" id="IPR002797">
    <property type="entry name" value="Polysacc_synth"/>
</dbReference>
<evidence type="ECO:0000256" key="5">
    <source>
        <dbReference type="ARBA" id="ARBA00023136"/>
    </source>
</evidence>
<reference evidence="7 8" key="1">
    <citation type="journal article" date="2013" name="Genome Announc.">
        <title>Complete Genome Sequence of the Thermophilic and Facultatively Chemolithoautotrophic Sulfate Reducer Archaeoglobus sulfaticallidus Strain PM70-1T.</title>
        <authorList>
            <person name="Stokke R."/>
            <person name="Hocking W.P."/>
            <person name="Steinsbu B.O."/>
            <person name="Steen I.H."/>
        </authorList>
    </citation>
    <scope>NUCLEOTIDE SEQUENCE [LARGE SCALE GENOMIC DNA]</scope>
    <source>
        <strain evidence="7">PM70-1</strain>
    </source>
</reference>
<dbReference type="STRING" id="387631.Asulf_01108"/>
<keyword evidence="5 6" id="KW-0472">Membrane</keyword>
<feature type="transmembrane region" description="Helical" evidence="6">
    <location>
        <begin position="371"/>
        <end position="390"/>
    </location>
</feature>
<feature type="transmembrane region" description="Helical" evidence="6">
    <location>
        <begin position="98"/>
        <end position="120"/>
    </location>
</feature>
<feature type="transmembrane region" description="Helical" evidence="6">
    <location>
        <begin position="232"/>
        <end position="249"/>
    </location>
</feature>
<proteinExistence type="predicted"/>
<dbReference type="InterPro" id="IPR050833">
    <property type="entry name" value="Poly_Biosynth_Transport"/>
</dbReference>
<dbReference type="PANTHER" id="PTHR30250">
    <property type="entry name" value="PST FAMILY PREDICTED COLANIC ACID TRANSPORTER"/>
    <property type="match status" value="1"/>
</dbReference>
<accession>N0BDN0</accession>
<dbReference type="GO" id="GO:0005886">
    <property type="term" value="C:plasma membrane"/>
    <property type="evidence" value="ECO:0007669"/>
    <property type="project" value="UniProtKB-SubCell"/>
</dbReference>
<keyword evidence="8" id="KW-1185">Reference proteome</keyword>
<evidence type="ECO:0000313" key="8">
    <source>
        <dbReference type="Proteomes" id="UP000013307"/>
    </source>
</evidence>
<feature type="transmembrane region" description="Helical" evidence="6">
    <location>
        <begin position="269"/>
        <end position="288"/>
    </location>
</feature>
<dbReference type="HOGENOM" id="CLU_022017_6_2_2"/>
<feature type="transmembrane region" description="Helical" evidence="6">
    <location>
        <begin position="430"/>
        <end position="448"/>
    </location>
</feature>
<feature type="transmembrane region" description="Helical" evidence="6">
    <location>
        <begin position="177"/>
        <end position="198"/>
    </location>
</feature>
<protein>
    <submittedName>
        <fullName evidence="7">Membrane protein involved in the export of O-antigen and teichoic acid</fullName>
    </submittedName>
</protein>